<proteinExistence type="predicted"/>
<evidence type="ECO:0000313" key="2">
    <source>
        <dbReference type="EMBL" id="PCH33665.1"/>
    </source>
</evidence>
<dbReference type="Proteomes" id="UP000218811">
    <property type="component" value="Unassembled WGS sequence"/>
</dbReference>
<evidence type="ECO:0000256" key="1">
    <source>
        <dbReference type="SAM" id="MobiDB-lite"/>
    </source>
</evidence>
<feature type="compositionally biased region" description="Basic and acidic residues" evidence="1">
    <location>
        <begin position="48"/>
        <end position="63"/>
    </location>
</feature>
<gene>
    <name evidence="2" type="ORF">WOLCODRAFT_141747</name>
</gene>
<organism evidence="2 3">
    <name type="scientific">Wolfiporia cocos (strain MD-104)</name>
    <name type="common">Brown rot fungus</name>
    <dbReference type="NCBI Taxonomy" id="742152"/>
    <lineage>
        <taxon>Eukaryota</taxon>
        <taxon>Fungi</taxon>
        <taxon>Dikarya</taxon>
        <taxon>Basidiomycota</taxon>
        <taxon>Agaricomycotina</taxon>
        <taxon>Agaricomycetes</taxon>
        <taxon>Polyporales</taxon>
        <taxon>Phaeolaceae</taxon>
        <taxon>Wolfiporia</taxon>
    </lineage>
</organism>
<protein>
    <submittedName>
        <fullName evidence="2">Uncharacterized protein</fullName>
    </submittedName>
</protein>
<keyword evidence="3" id="KW-1185">Reference proteome</keyword>
<dbReference type="AlphaFoldDB" id="A0A2H3IW68"/>
<accession>A0A2H3IW68</accession>
<name>A0A2H3IW68_WOLCO</name>
<sequence length="269" mass="30565">MALSGLTKGQRTADNGDEAGSLDEDSFEEWHPRGPPTKPTSVKLLKPVKQDKKQSSVKDQDKKQVKKPQNNGSTGQVEGESAEPESIHGRKSTCFMMYGRYDADKGVDLGYYVYTMASPDFTRTSRATRDCVLRGELGWKTSYYPVNDRAGQTLRCTMAYCQHNPQKLIQPLRNVSRVNILRYIWLVVVLLLTCIRESPRANQLSDAILEDDTRSALNIEADTDHRVARSRKEKPTNCYRPDWISALRETEMIRSRLALMGHFYVMIAI</sequence>
<dbReference type="EMBL" id="KB467831">
    <property type="protein sequence ID" value="PCH33665.1"/>
    <property type="molecule type" value="Genomic_DNA"/>
</dbReference>
<feature type="compositionally biased region" description="Acidic residues" evidence="1">
    <location>
        <begin position="15"/>
        <end position="27"/>
    </location>
</feature>
<evidence type="ECO:0000313" key="3">
    <source>
        <dbReference type="Proteomes" id="UP000218811"/>
    </source>
</evidence>
<feature type="region of interest" description="Disordered" evidence="1">
    <location>
        <begin position="1"/>
        <end position="86"/>
    </location>
</feature>
<reference evidence="2 3" key="1">
    <citation type="journal article" date="2012" name="Science">
        <title>The Paleozoic origin of enzymatic lignin decomposition reconstructed from 31 fungal genomes.</title>
        <authorList>
            <person name="Floudas D."/>
            <person name="Binder M."/>
            <person name="Riley R."/>
            <person name="Barry K."/>
            <person name="Blanchette R.A."/>
            <person name="Henrissat B."/>
            <person name="Martinez A.T."/>
            <person name="Otillar R."/>
            <person name="Spatafora J.W."/>
            <person name="Yadav J.S."/>
            <person name="Aerts A."/>
            <person name="Benoit I."/>
            <person name="Boyd A."/>
            <person name="Carlson A."/>
            <person name="Copeland A."/>
            <person name="Coutinho P.M."/>
            <person name="de Vries R.P."/>
            <person name="Ferreira P."/>
            <person name="Findley K."/>
            <person name="Foster B."/>
            <person name="Gaskell J."/>
            <person name="Glotzer D."/>
            <person name="Gorecki P."/>
            <person name="Heitman J."/>
            <person name="Hesse C."/>
            <person name="Hori C."/>
            <person name="Igarashi K."/>
            <person name="Jurgens J.A."/>
            <person name="Kallen N."/>
            <person name="Kersten P."/>
            <person name="Kohler A."/>
            <person name="Kuees U."/>
            <person name="Kumar T.K.A."/>
            <person name="Kuo A."/>
            <person name="LaButti K."/>
            <person name="Larrondo L.F."/>
            <person name="Lindquist E."/>
            <person name="Ling A."/>
            <person name="Lombard V."/>
            <person name="Lucas S."/>
            <person name="Lundell T."/>
            <person name="Martin R."/>
            <person name="McLaughlin D.J."/>
            <person name="Morgenstern I."/>
            <person name="Morin E."/>
            <person name="Murat C."/>
            <person name="Nagy L.G."/>
            <person name="Nolan M."/>
            <person name="Ohm R.A."/>
            <person name="Patyshakuliyeva A."/>
            <person name="Rokas A."/>
            <person name="Ruiz-Duenas F.J."/>
            <person name="Sabat G."/>
            <person name="Salamov A."/>
            <person name="Samejima M."/>
            <person name="Schmutz J."/>
            <person name="Slot J.C."/>
            <person name="St John F."/>
            <person name="Stenlid J."/>
            <person name="Sun H."/>
            <person name="Sun S."/>
            <person name="Syed K."/>
            <person name="Tsang A."/>
            <person name="Wiebenga A."/>
            <person name="Young D."/>
            <person name="Pisabarro A."/>
            <person name="Eastwood D.C."/>
            <person name="Martin F."/>
            <person name="Cullen D."/>
            <person name="Grigoriev I.V."/>
            <person name="Hibbett D.S."/>
        </authorList>
    </citation>
    <scope>NUCLEOTIDE SEQUENCE [LARGE SCALE GENOMIC DNA]</scope>
    <source>
        <strain evidence="2 3">MD-104</strain>
    </source>
</reference>